<dbReference type="InterPro" id="IPR001650">
    <property type="entry name" value="Helicase_C-like"/>
</dbReference>
<gene>
    <name evidence="10" type="ORF">TrCOL_g9158</name>
</gene>
<dbReference type="Proteomes" id="UP001165065">
    <property type="component" value="Unassembled WGS sequence"/>
</dbReference>
<keyword evidence="5 6" id="KW-0067">ATP-binding</keyword>
<sequence length="572" mass="62076">MSGFQGRGRGGRGRGGGRAGRGGGAGGRGGRGGYGGQNNFGGTPGGPPRSREDRKAGRRAMQQRKEAQKGADEARYFFDQVRQLAGRRPPRKIKSERELFGTQGTAGINFKEYTEIKVSRSGGPPNCNDIPKLASFTALKGVLPEYLFSNLTLPTRMNYDQPTPIQQHTVSLGLHGLDIMACAQTGSGKTCAFLVPLLTSIYNAGFQGKEMPPHTTPCLPSALVLAPTRELAMQIELESQKLMFGSPARCACVYGGASARTQLQECASAPDIIVATPGRLTDFLEREPPLIDLSYTRFLVLDEADRMLDMGFEPQLRRIVQNSTLPRDRQTLMFSATFADNVQKVAQSYLKPDYVFVSVGRIGSTTKNITQTLVEVGEHACDKRSKFNIVLQQNIITKGERTIVFTQKKATAQWLKKELRKAGYGEVEDIHGDRSQSQRESALASFRSGRCGILVATDVAARGLDVDGIRAVVQFDLPVSKENQDDYVHRIGRTGRAGNTGRATGLFVRGYDPKNGNEVLAPFLRKLLTESKQVVPEFLKGAGGGGGAGGRNGRQPQKDTCSTTATGYKHKP</sequence>
<dbReference type="SMART" id="SM00487">
    <property type="entry name" value="DEXDc"/>
    <property type="match status" value="1"/>
</dbReference>
<evidence type="ECO:0000256" key="1">
    <source>
        <dbReference type="ARBA" id="ARBA00012552"/>
    </source>
</evidence>
<evidence type="ECO:0000256" key="2">
    <source>
        <dbReference type="ARBA" id="ARBA00022741"/>
    </source>
</evidence>
<dbReference type="EMBL" id="BRYA01000379">
    <property type="protein sequence ID" value="GMI48212.1"/>
    <property type="molecule type" value="Genomic_DNA"/>
</dbReference>
<feature type="compositionally biased region" description="Gly residues" evidence="7">
    <location>
        <begin position="1"/>
        <end position="44"/>
    </location>
</feature>
<evidence type="ECO:0000256" key="4">
    <source>
        <dbReference type="ARBA" id="ARBA00022806"/>
    </source>
</evidence>
<feature type="domain" description="Helicase C-terminal" evidence="9">
    <location>
        <begin position="390"/>
        <end position="543"/>
    </location>
</feature>
<dbReference type="EC" id="3.6.4.13" evidence="1"/>
<dbReference type="PANTHER" id="PTHR47958">
    <property type="entry name" value="ATP-DEPENDENT RNA HELICASE DBP3"/>
    <property type="match status" value="1"/>
</dbReference>
<dbReference type="Pfam" id="PF00271">
    <property type="entry name" value="Helicase_C"/>
    <property type="match status" value="1"/>
</dbReference>
<organism evidence="10 11">
    <name type="scientific">Triparma columacea</name>
    <dbReference type="NCBI Taxonomy" id="722753"/>
    <lineage>
        <taxon>Eukaryota</taxon>
        <taxon>Sar</taxon>
        <taxon>Stramenopiles</taxon>
        <taxon>Ochrophyta</taxon>
        <taxon>Bolidophyceae</taxon>
        <taxon>Parmales</taxon>
        <taxon>Triparmaceae</taxon>
        <taxon>Triparma</taxon>
    </lineage>
</organism>
<accession>A0A9W7GQK0</accession>
<dbReference type="InterPro" id="IPR014001">
    <property type="entry name" value="Helicase_ATP-bd"/>
</dbReference>
<evidence type="ECO:0000256" key="7">
    <source>
        <dbReference type="SAM" id="MobiDB-lite"/>
    </source>
</evidence>
<keyword evidence="3 6" id="KW-0378">Hydrolase</keyword>
<proteinExistence type="inferred from homology"/>
<dbReference type="SUPFAM" id="SSF52540">
    <property type="entry name" value="P-loop containing nucleoside triphosphate hydrolases"/>
    <property type="match status" value="1"/>
</dbReference>
<dbReference type="OrthoDB" id="196131at2759"/>
<feature type="region of interest" description="Disordered" evidence="7">
    <location>
        <begin position="541"/>
        <end position="572"/>
    </location>
</feature>
<keyword evidence="11" id="KW-1185">Reference proteome</keyword>
<feature type="compositionally biased region" description="Basic and acidic residues" evidence="7">
    <location>
        <begin position="63"/>
        <end position="74"/>
    </location>
</feature>
<evidence type="ECO:0000259" key="8">
    <source>
        <dbReference type="PROSITE" id="PS51192"/>
    </source>
</evidence>
<dbReference type="InterPro" id="IPR027417">
    <property type="entry name" value="P-loop_NTPase"/>
</dbReference>
<evidence type="ECO:0000313" key="11">
    <source>
        <dbReference type="Proteomes" id="UP001165065"/>
    </source>
</evidence>
<protein>
    <recommendedName>
        <fullName evidence="1">RNA helicase</fullName>
        <ecNumber evidence="1">3.6.4.13</ecNumber>
    </recommendedName>
</protein>
<dbReference type="InterPro" id="IPR000629">
    <property type="entry name" value="RNA-helicase_DEAD-box_CS"/>
</dbReference>
<dbReference type="PROSITE" id="PS51194">
    <property type="entry name" value="HELICASE_CTER"/>
    <property type="match status" value="1"/>
</dbReference>
<feature type="region of interest" description="Disordered" evidence="7">
    <location>
        <begin position="1"/>
        <end position="74"/>
    </location>
</feature>
<comment type="similarity">
    <text evidence="6">Belongs to the DEAD box helicase family.</text>
</comment>
<evidence type="ECO:0000313" key="10">
    <source>
        <dbReference type="EMBL" id="GMI48212.1"/>
    </source>
</evidence>
<evidence type="ECO:0000259" key="9">
    <source>
        <dbReference type="PROSITE" id="PS51194"/>
    </source>
</evidence>
<dbReference type="Pfam" id="PF00270">
    <property type="entry name" value="DEAD"/>
    <property type="match status" value="1"/>
</dbReference>
<feature type="compositionally biased region" description="Gly residues" evidence="7">
    <location>
        <begin position="541"/>
        <end position="552"/>
    </location>
</feature>
<dbReference type="GO" id="GO:0005524">
    <property type="term" value="F:ATP binding"/>
    <property type="evidence" value="ECO:0007669"/>
    <property type="project" value="UniProtKB-KW"/>
</dbReference>
<dbReference type="GO" id="GO:0016787">
    <property type="term" value="F:hydrolase activity"/>
    <property type="evidence" value="ECO:0007669"/>
    <property type="project" value="UniProtKB-KW"/>
</dbReference>
<name>A0A9W7GQK0_9STRA</name>
<comment type="caution">
    <text evidence="10">The sequence shown here is derived from an EMBL/GenBank/DDBJ whole genome shotgun (WGS) entry which is preliminary data.</text>
</comment>
<dbReference type="PROSITE" id="PS00039">
    <property type="entry name" value="DEAD_ATP_HELICASE"/>
    <property type="match status" value="1"/>
</dbReference>
<keyword evidence="2 6" id="KW-0547">Nucleotide-binding</keyword>
<reference evidence="11" key="1">
    <citation type="journal article" date="2023" name="Commun. Biol.">
        <title>Genome analysis of Parmales, the sister group of diatoms, reveals the evolutionary specialization of diatoms from phago-mixotrophs to photoautotrophs.</title>
        <authorList>
            <person name="Ban H."/>
            <person name="Sato S."/>
            <person name="Yoshikawa S."/>
            <person name="Yamada K."/>
            <person name="Nakamura Y."/>
            <person name="Ichinomiya M."/>
            <person name="Sato N."/>
            <person name="Blanc-Mathieu R."/>
            <person name="Endo H."/>
            <person name="Kuwata A."/>
            <person name="Ogata H."/>
        </authorList>
    </citation>
    <scope>NUCLEOTIDE SEQUENCE [LARGE SCALE GENOMIC DNA]</scope>
</reference>
<dbReference type="AlphaFoldDB" id="A0A9W7GQK0"/>
<dbReference type="SMART" id="SM00490">
    <property type="entry name" value="HELICc"/>
    <property type="match status" value="1"/>
</dbReference>
<dbReference type="GO" id="GO:0003676">
    <property type="term" value="F:nucleic acid binding"/>
    <property type="evidence" value="ECO:0007669"/>
    <property type="project" value="InterPro"/>
</dbReference>
<dbReference type="Gene3D" id="3.40.50.300">
    <property type="entry name" value="P-loop containing nucleotide triphosphate hydrolases"/>
    <property type="match status" value="2"/>
</dbReference>
<feature type="compositionally biased region" description="Polar residues" evidence="7">
    <location>
        <begin position="554"/>
        <end position="566"/>
    </location>
</feature>
<keyword evidence="4 6" id="KW-0347">Helicase</keyword>
<evidence type="ECO:0000256" key="6">
    <source>
        <dbReference type="RuleBase" id="RU000492"/>
    </source>
</evidence>
<dbReference type="GO" id="GO:0003724">
    <property type="term" value="F:RNA helicase activity"/>
    <property type="evidence" value="ECO:0007669"/>
    <property type="project" value="UniProtKB-EC"/>
</dbReference>
<dbReference type="PROSITE" id="PS51192">
    <property type="entry name" value="HELICASE_ATP_BIND_1"/>
    <property type="match status" value="1"/>
</dbReference>
<feature type="domain" description="Helicase ATP-binding" evidence="8">
    <location>
        <begin position="170"/>
        <end position="356"/>
    </location>
</feature>
<dbReference type="InterPro" id="IPR011545">
    <property type="entry name" value="DEAD/DEAH_box_helicase_dom"/>
</dbReference>
<evidence type="ECO:0000256" key="3">
    <source>
        <dbReference type="ARBA" id="ARBA00022801"/>
    </source>
</evidence>
<dbReference type="CDD" id="cd18787">
    <property type="entry name" value="SF2_C_DEAD"/>
    <property type="match status" value="1"/>
</dbReference>
<evidence type="ECO:0000256" key="5">
    <source>
        <dbReference type="ARBA" id="ARBA00022840"/>
    </source>
</evidence>